<evidence type="ECO:0000313" key="1">
    <source>
        <dbReference type="EMBL" id="OXB86749.1"/>
    </source>
</evidence>
<dbReference type="Proteomes" id="UP000198378">
    <property type="component" value="Unassembled WGS sequence"/>
</dbReference>
<reference evidence="1 2" key="1">
    <citation type="submission" date="2017-05" db="EMBL/GenBank/DDBJ databases">
        <title>The genome sequence of Geobacillus thermocatenulatus DSM 730.</title>
        <authorList>
            <person name="Ramaloko W.T."/>
            <person name="Koen N."/>
            <person name="Polliack S."/>
            <person name="Aliyu H."/>
            <person name="Lebre P."/>
            <person name="Mohr T."/>
            <person name="Oswald F."/>
            <person name="Zwick M."/>
            <person name="Neumann A."/>
            <person name="Syldatk C."/>
            <person name="Cowan D."/>
            <person name="De Maayer P."/>
        </authorList>
    </citation>
    <scope>NUCLEOTIDE SEQUENCE [LARGE SCALE GENOMIC DNA]</scope>
    <source>
        <strain evidence="1 2">BGSC 93A1</strain>
    </source>
</reference>
<organism evidence="1 2">
    <name type="scientific">Geobacillus thermocatenulatus</name>
    <dbReference type="NCBI Taxonomy" id="33938"/>
    <lineage>
        <taxon>Bacteria</taxon>
        <taxon>Bacillati</taxon>
        <taxon>Bacillota</taxon>
        <taxon>Bacilli</taxon>
        <taxon>Bacillales</taxon>
        <taxon>Anoxybacillaceae</taxon>
        <taxon>Geobacillus</taxon>
        <taxon>Geobacillus thermoleovorans group</taxon>
    </lineage>
</organism>
<proteinExistence type="predicted"/>
<gene>
    <name evidence="1" type="ORF">B9L19_14760</name>
</gene>
<protein>
    <submittedName>
        <fullName evidence="1">Uncharacterized protein</fullName>
    </submittedName>
</protein>
<comment type="caution">
    <text evidence="1">The sequence shown here is derived from an EMBL/GenBank/DDBJ whole genome shotgun (WGS) entry which is preliminary data.</text>
</comment>
<accession>A0A226Q571</accession>
<dbReference type="KEGG" id="gtm:GT3921_15865"/>
<name>A0A226Q571_9BACL</name>
<evidence type="ECO:0000313" key="2">
    <source>
        <dbReference type="Proteomes" id="UP000198378"/>
    </source>
</evidence>
<sequence length="66" mass="7886">MYWCKFTDKDVHFGGGNPFFDIEYLYSIPFSVGVGHFDMNIHEKYSFTSLVFQQFIRYCDKKSPKQ</sequence>
<dbReference type="EMBL" id="NEWK01000002">
    <property type="protein sequence ID" value="OXB86749.1"/>
    <property type="molecule type" value="Genomic_DNA"/>
</dbReference>
<keyword evidence="2" id="KW-1185">Reference proteome</keyword>
<dbReference type="AlphaFoldDB" id="A0A226Q571"/>